<dbReference type="InterPro" id="IPR051330">
    <property type="entry name" value="Phosphatase_reg/MetRdx"/>
</dbReference>
<dbReference type="GO" id="GO:0031929">
    <property type="term" value="P:TOR signaling"/>
    <property type="evidence" value="ECO:0007669"/>
    <property type="project" value="TreeGrafter"/>
</dbReference>
<dbReference type="AlphaFoldDB" id="A0AAN8ED54"/>
<dbReference type="PANTHER" id="PTHR21021:SF16">
    <property type="entry name" value="TIP41-LIKE PROTEIN"/>
    <property type="match status" value="1"/>
</dbReference>
<dbReference type="PANTHER" id="PTHR21021">
    <property type="entry name" value="GAF/PUTATIVE CYTOSKELETAL PROTEIN"/>
    <property type="match status" value="1"/>
</dbReference>
<evidence type="ECO:0000256" key="2">
    <source>
        <dbReference type="SAM" id="MobiDB-lite"/>
    </source>
</evidence>
<keyword evidence="4" id="KW-1185">Reference proteome</keyword>
<evidence type="ECO:0000256" key="1">
    <source>
        <dbReference type="ARBA" id="ARBA00006658"/>
    </source>
</evidence>
<accession>A0AAN8ED54</accession>
<dbReference type="Proteomes" id="UP001316803">
    <property type="component" value="Unassembled WGS sequence"/>
</dbReference>
<dbReference type="EMBL" id="JAKLMC020000013">
    <property type="protein sequence ID" value="KAK5952814.1"/>
    <property type="molecule type" value="Genomic_DNA"/>
</dbReference>
<evidence type="ECO:0000313" key="4">
    <source>
        <dbReference type="Proteomes" id="UP001316803"/>
    </source>
</evidence>
<comment type="caution">
    <text evidence="3">The sequence shown here is derived from an EMBL/GenBank/DDBJ whole genome shotgun (WGS) entry which is preliminary data.</text>
</comment>
<comment type="similarity">
    <text evidence="1">Belongs to the TIP41 family.</text>
</comment>
<protein>
    <submittedName>
        <fullName evidence="3">Tap42 interacting protein</fullName>
    </submittedName>
</protein>
<gene>
    <name evidence="3" type="primary">TIP41</name>
    <name evidence="3" type="ORF">OHC33_005933</name>
</gene>
<dbReference type="GO" id="GO:0005829">
    <property type="term" value="C:cytosol"/>
    <property type="evidence" value="ECO:0007669"/>
    <property type="project" value="TreeGrafter"/>
</dbReference>
<reference evidence="3 4" key="1">
    <citation type="submission" date="2022-12" db="EMBL/GenBank/DDBJ databases">
        <title>Genomic features and morphological characterization of a novel Knufia sp. strain isolated from spacecraft assembly facility.</title>
        <authorList>
            <person name="Teixeira M."/>
            <person name="Chander A.M."/>
            <person name="Stajich J.E."/>
            <person name="Venkateswaran K."/>
        </authorList>
    </citation>
    <scope>NUCLEOTIDE SEQUENCE [LARGE SCALE GENOMIC DNA]</scope>
    <source>
        <strain evidence="3 4">FJI-L2-BK-P2</strain>
    </source>
</reference>
<dbReference type="InterPro" id="IPR007303">
    <property type="entry name" value="TIP41-like"/>
</dbReference>
<evidence type="ECO:0000313" key="3">
    <source>
        <dbReference type="EMBL" id="KAK5952814.1"/>
    </source>
</evidence>
<sequence>MAVNGHSSPEAFNTTMPSEASPRTYNISGFQIVTQKLPILKADPIEDMTKKIGIQIPEMIFGDNFVAIQHQPSGWGIKFDAFGALDSVDKTGEKRLKVAYSQEWHASREGAHDFKELEEVKPFDWSYTPQDYRGELAPTSPPFRESDAQIPLELLKRPDPILFFDDVILYEDELADNGIAMLSVKLRVMPARLLLLSRFFMRLDNVMLRVKDTRVYIDFDMRQVIREYVEKEKAYDAVKEQLASRRDDVSAAMRDPNQMAEILPVVKRDIEEVELPG</sequence>
<organism evidence="3 4">
    <name type="scientific">Knufia fluminis</name>
    <dbReference type="NCBI Taxonomy" id="191047"/>
    <lineage>
        <taxon>Eukaryota</taxon>
        <taxon>Fungi</taxon>
        <taxon>Dikarya</taxon>
        <taxon>Ascomycota</taxon>
        <taxon>Pezizomycotina</taxon>
        <taxon>Eurotiomycetes</taxon>
        <taxon>Chaetothyriomycetidae</taxon>
        <taxon>Chaetothyriales</taxon>
        <taxon>Trichomeriaceae</taxon>
        <taxon>Knufia</taxon>
    </lineage>
</organism>
<proteinExistence type="inferred from homology"/>
<dbReference type="Pfam" id="PF04176">
    <property type="entry name" value="TIP41"/>
    <property type="match status" value="1"/>
</dbReference>
<feature type="region of interest" description="Disordered" evidence="2">
    <location>
        <begin position="1"/>
        <end position="20"/>
    </location>
</feature>
<name>A0AAN8ED54_9EURO</name>